<sequence length="197" mass="22214">MKIGYARVSTKDQKFSLQLDALKAEGCNKIFQEYASGAKADRPELAKLLEHVREEDTVVIWKLDRLGRSLVHLVELVETLGKRGIGLKSLNDPVDTTTAQGRLVFRIFASLAEFERELIRERTQAGLQSARRRGQKLGRPEGLSKEAEHTARIAESLYKEKTLSVKDIAAQLHISKRTLYNYLRVRGVQIGNNSLAK</sequence>
<evidence type="ECO:0000256" key="4">
    <source>
        <dbReference type="ARBA" id="ARBA00023125"/>
    </source>
</evidence>
<dbReference type="InterPro" id="IPR006118">
    <property type="entry name" value="Recombinase_CS"/>
</dbReference>
<dbReference type="SMART" id="SM00857">
    <property type="entry name" value="Resolvase"/>
    <property type="match status" value="1"/>
</dbReference>
<dbReference type="GO" id="GO:0003677">
    <property type="term" value="F:DNA binding"/>
    <property type="evidence" value="ECO:0007669"/>
    <property type="project" value="UniProtKB-KW"/>
</dbReference>
<evidence type="ECO:0000313" key="10">
    <source>
        <dbReference type="EMBL" id="QIP16845.1"/>
    </source>
</evidence>
<dbReference type="EMBL" id="CP050063">
    <property type="protein sequence ID" value="QIP16845.1"/>
    <property type="molecule type" value="Genomic_DNA"/>
</dbReference>
<dbReference type="KEGG" id="spib:G8759_31490"/>
<name>A0A6G9AX20_9BACT</name>
<dbReference type="Proteomes" id="UP000501802">
    <property type="component" value="Chromosome"/>
</dbReference>
<feature type="region of interest" description="Disordered" evidence="8">
    <location>
        <begin position="125"/>
        <end position="146"/>
    </location>
</feature>
<feature type="domain" description="Resolvase/invertase-type recombinase catalytic" evidence="9">
    <location>
        <begin position="1"/>
        <end position="134"/>
    </location>
</feature>
<dbReference type="PANTHER" id="PTHR30461">
    <property type="entry name" value="DNA-INVERTASE FROM LAMBDOID PROPHAGE"/>
    <property type="match status" value="1"/>
</dbReference>
<evidence type="ECO:0000256" key="3">
    <source>
        <dbReference type="ARBA" id="ARBA00023100"/>
    </source>
</evidence>
<evidence type="ECO:0000313" key="11">
    <source>
        <dbReference type="Proteomes" id="UP000501802"/>
    </source>
</evidence>
<dbReference type="Gene3D" id="1.10.10.60">
    <property type="entry name" value="Homeodomain-like"/>
    <property type="match status" value="1"/>
</dbReference>
<feature type="active site" description="O-(5'-phospho-DNA)-serine intermediate" evidence="6 7">
    <location>
        <position position="9"/>
    </location>
</feature>
<proteinExistence type="inferred from homology"/>
<gene>
    <name evidence="10" type="ORF">G8759_31490</name>
</gene>
<dbReference type="PROSITE" id="PS00397">
    <property type="entry name" value="RECOMBINASES_1"/>
    <property type="match status" value="1"/>
</dbReference>
<dbReference type="FunFam" id="3.40.50.1390:FF:000001">
    <property type="entry name" value="DNA recombinase"/>
    <property type="match status" value="1"/>
</dbReference>
<reference evidence="10 11" key="1">
    <citation type="submission" date="2020-03" db="EMBL/GenBank/DDBJ databases">
        <authorList>
            <person name="Kim M.K."/>
        </authorList>
    </citation>
    <scope>NUCLEOTIDE SEQUENCE [LARGE SCALE GENOMIC DNA]</scope>
    <source>
        <strain evidence="10 11">BT328</strain>
    </source>
</reference>
<evidence type="ECO:0000256" key="2">
    <source>
        <dbReference type="ARBA" id="ARBA00022908"/>
    </source>
</evidence>
<dbReference type="AlphaFoldDB" id="A0A6G9AX20"/>
<dbReference type="PANTHER" id="PTHR30461:SF2">
    <property type="entry name" value="SERINE RECOMBINASE PINE-RELATED"/>
    <property type="match status" value="1"/>
</dbReference>
<evidence type="ECO:0000256" key="8">
    <source>
        <dbReference type="SAM" id="MobiDB-lite"/>
    </source>
</evidence>
<evidence type="ECO:0000256" key="7">
    <source>
        <dbReference type="PROSITE-ProRule" id="PRU10137"/>
    </source>
</evidence>
<dbReference type="Gene3D" id="3.40.50.1390">
    <property type="entry name" value="Resolvase, N-terminal catalytic domain"/>
    <property type="match status" value="1"/>
</dbReference>
<evidence type="ECO:0000256" key="6">
    <source>
        <dbReference type="PIRSR" id="PIRSR606118-50"/>
    </source>
</evidence>
<evidence type="ECO:0000259" key="9">
    <source>
        <dbReference type="PROSITE" id="PS51736"/>
    </source>
</evidence>
<dbReference type="InterPro" id="IPR006119">
    <property type="entry name" value="Resolv_N"/>
</dbReference>
<accession>A0A6G9AX20</accession>
<keyword evidence="5" id="KW-0233">DNA recombination</keyword>
<organism evidence="10 11">
    <name type="scientific">Spirosoma aureum</name>
    <dbReference type="NCBI Taxonomy" id="2692134"/>
    <lineage>
        <taxon>Bacteria</taxon>
        <taxon>Pseudomonadati</taxon>
        <taxon>Bacteroidota</taxon>
        <taxon>Cytophagia</taxon>
        <taxon>Cytophagales</taxon>
        <taxon>Cytophagaceae</taxon>
        <taxon>Spirosoma</taxon>
    </lineage>
</organism>
<dbReference type="SUPFAM" id="SSF53041">
    <property type="entry name" value="Resolvase-like"/>
    <property type="match status" value="1"/>
</dbReference>
<dbReference type="InterPro" id="IPR036162">
    <property type="entry name" value="Resolvase-like_N_sf"/>
</dbReference>
<keyword evidence="4" id="KW-0238">DNA-binding</keyword>
<evidence type="ECO:0000256" key="5">
    <source>
        <dbReference type="ARBA" id="ARBA00023172"/>
    </source>
</evidence>
<dbReference type="CDD" id="cd03768">
    <property type="entry name" value="SR_ResInv"/>
    <property type="match status" value="1"/>
</dbReference>
<dbReference type="GO" id="GO:0000150">
    <property type="term" value="F:DNA strand exchange activity"/>
    <property type="evidence" value="ECO:0007669"/>
    <property type="project" value="UniProtKB-KW"/>
</dbReference>
<keyword evidence="3" id="KW-0230">DNA invertase</keyword>
<dbReference type="GO" id="GO:0015074">
    <property type="term" value="P:DNA integration"/>
    <property type="evidence" value="ECO:0007669"/>
    <property type="project" value="UniProtKB-KW"/>
</dbReference>
<dbReference type="InterPro" id="IPR050639">
    <property type="entry name" value="SSR_resolvase"/>
</dbReference>
<protein>
    <submittedName>
        <fullName evidence="10">Recombinase family protein</fullName>
    </submittedName>
</protein>
<dbReference type="PROSITE" id="PS51736">
    <property type="entry name" value="RECOMBINASES_3"/>
    <property type="match status" value="1"/>
</dbReference>
<keyword evidence="11" id="KW-1185">Reference proteome</keyword>
<dbReference type="Pfam" id="PF00239">
    <property type="entry name" value="Resolvase"/>
    <property type="match status" value="1"/>
</dbReference>
<comment type="similarity">
    <text evidence="1">Belongs to the site-specific recombinase resolvase family.</text>
</comment>
<keyword evidence="2" id="KW-0229">DNA integration</keyword>
<evidence type="ECO:0000256" key="1">
    <source>
        <dbReference type="ARBA" id="ARBA00009913"/>
    </source>
</evidence>